<evidence type="ECO:0000256" key="4">
    <source>
        <dbReference type="ARBA" id="ARBA00023163"/>
    </source>
</evidence>
<feature type="domain" description="RNA polymerase sigma-70 region 3" evidence="6">
    <location>
        <begin position="139"/>
        <end position="190"/>
    </location>
</feature>
<feature type="region of interest" description="Disordered" evidence="5">
    <location>
        <begin position="269"/>
        <end position="313"/>
    </location>
</feature>
<feature type="region of interest" description="Disordered" evidence="5">
    <location>
        <begin position="1"/>
        <end position="20"/>
    </location>
</feature>
<dbReference type="EMBL" id="SNWR01000001">
    <property type="protein sequence ID" value="TDO41969.1"/>
    <property type="molecule type" value="Genomic_DNA"/>
</dbReference>
<dbReference type="OrthoDB" id="9804285at2"/>
<evidence type="ECO:0000313" key="9">
    <source>
        <dbReference type="EMBL" id="TDO41969.1"/>
    </source>
</evidence>
<keyword evidence="10" id="KW-1185">Reference proteome</keyword>
<feature type="domain" description="RNA polymerase sigma-70 region 2" evidence="7">
    <location>
        <begin position="63"/>
        <end position="128"/>
    </location>
</feature>
<gene>
    <name evidence="9" type="ORF">C8E87_5731</name>
</gene>
<dbReference type="InterPro" id="IPR013325">
    <property type="entry name" value="RNA_pol_sigma_r2"/>
</dbReference>
<keyword evidence="2" id="KW-0731">Sigma factor</keyword>
<keyword evidence="3" id="KW-0238">DNA-binding</keyword>
<name>A0A4R6JYX4_9ACTN</name>
<dbReference type="GO" id="GO:0006352">
    <property type="term" value="P:DNA-templated transcription initiation"/>
    <property type="evidence" value="ECO:0007669"/>
    <property type="project" value="InterPro"/>
</dbReference>
<evidence type="ECO:0000313" key="10">
    <source>
        <dbReference type="Proteomes" id="UP000294901"/>
    </source>
</evidence>
<dbReference type="SUPFAM" id="SSF88946">
    <property type="entry name" value="Sigma2 domain of RNA polymerase sigma factors"/>
    <property type="match status" value="1"/>
</dbReference>
<evidence type="ECO:0000256" key="3">
    <source>
        <dbReference type="ARBA" id="ARBA00023125"/>
    </source>
</evidence>
<dbReference type="InterPro" id="IPR014284">
    <property type="entry name" value="RNA_pol_sigma-70_dom"/>
</dbReference>
<dbReference type="InterPro" id="IPR036388">
    <property type="entry name" value="WH-like_DNA-bd_sf"/>
</dbReference>
<dbReference type="Gene3D" id="1.20.120.1810">
    <property type="match status" value="1"/>
</dbReference>
<feature type="domain" description="RNA polymerase sigma-70 region 4" evidence="8">
    <location>
        <begin position="218"/>
        <end position="265"/>
    </location>
</feature>
<dbReference type="InterPro" id="IPR007630">
    <property type="entry name" value="RNA_pol_sigma70_r4"/>
</dbReference>
<evidence type="ECO:0000259" key="7">
    <source>
        <dbReference type="Pfam" id="PF04542"/>
    </source>
</evidence>
<comment type="caution">
    <text evidence="9">The sequence shown here is derived from an EMBL/GenBank/DDBJ whole genome shotgun (WGS) entry which is preliminary data.</text>
</comment>
<dbReference type="Pfam" id="PF04539">
    <property type="entry name" value="Sigma70_r3"/>
    <property type="match status" value="1"/>
</dbReference>
<dbReference type="PANTHER" id="PTHR30385:SF4">
    <property type="entry name" value="RNA POLYMERASE SIGMA-E FACTOR"/>
    <property type="match status" value="1"/>
</dbReference>
<dbReference type="Proteomes" id="UP000294901">
    <property type="component" value="Unassembled WGS sequence"/>
</dbReference>
<dbReference type="CDD" id="cd06171">
    <property type="entry name" value="Sigma70_r4"/>
    <property type="match status" value="1"/>
</dbReference>
<accession>A0A4R6JYX4</accession>
<evidence type="ECO:0000256" key="2">
    <source>
        <dbReference type="ARBA" id="ARBA00023082"/>
    </source>
</evidence>
<protein>
    <submittedName>
        <fullName evidence="9">RNA polymerase sigma-B factor</fullName>
    </submittedName>
</protein>
<dbReference type="InterPro" id="IPR013324">
    <property type="entry name" value="RNA_pol_sigma_r3/r4-like"/>
</dbReference>
<keyword evidence="4" id="KW-0804">Transcription</keyword>
<keyword evidence="1" id="KW-0805">Transcription regulation</keyword>
<dbReference type="InterPro" id="IPR007627">
    <property type="entry name" value="RNA_pol_sigma70_r2"/>
</dbReference>
<dbReference type="InterPro" id="IPR007624">
    <property type="entry name" value="RNA_pol_sigma70_r3"/>
</dbReference>
<evidence type="ECO:0000256" key="5">
    <source>
        <dbReference type="SAM" id="MobiDB-lite"/>
    </source>
</evidence>
<dbReference type="GO" id="GO:0016987">
    <property type="term" value="F:sigma factor activity"/>
    <property type="evidence" value="ECO:0007669"/>
    <property type="project" value="UniProtKB-KW"/>
</dbReference>
<dbReference type="PRINTS" id="PR00046">
    <property type="entry name" value="SIGMA70FCT"/>
</dbReference>
<dbReference type="InterPro" id="IPR000943">
    <property type="entry name" value="RNA_pol_sigma70"/>
</dbReference>
<dbReference type="PANTHER" id="PTHR30385">
    <property type="entry name" value="SIGMA FACTOR F FLAGELLAR"/>
    <property type="match status" value="1"/>
</dbReference>
<reference evidence="9 10" key="1">
    <citation type="submission" date="2019-03" db="EMBL/GenBank/DDBJ databases">
        <title>Sequencing the genomes of 1000 actinobacteria strains.</title>
        <authorList>
            <person name="Klenk H.-P."/>
        </authorList>
    </citation>
    <scope>NUCLEOTIDE SEQUENCE [LARGE SCALE GENOMIC DNA]</scope>
    <source>
        <strain evidence="9 10">DSM 43805</strain>
    </source>
</reference>
<dbReference type="RefSeq" id="WP_133875924.1">
    <property type="nucleotide sequence ID" value="NZ_BOMD01000064.1"/>
</dbReference>
<dbReference type="AlphaFoldDB" id="A0A4R6JYX4"/>
<evidence type="ECO:0000259" key="6">
    <source>
        <dbReference type="Pfam" id="PF04539"/>
    </source>
</evidence>
<dbReference type="SUPFAM" id="SSF88659">
    <property type="entry name" value="Sigma3 and sigma4 domains of RNA polymerase sigma factors"/>
    <property type="match status" value="2"/>
</dbReference>
<proteinExistence type="predicted"/>
<organism evidence="9 10">
    <name type="scientific">Paractinoplanes brasiliensis</name>
    <dbReference type="NCBI Taxonomy" id="52695"/>
    <lineage>
        <taxon>Bacteria</taxon>
        <taxon>Bacillati</taxon>
        <taxon>Actinomycetota</taxon>
        <taxon>Actinomycetes</taxon>
        <taxon>Micromonosporales</taxon>
        <taxon>Micromonosporaceae</taxon>
        <taxon>Paractinoplanes</taxon>
    </lineage>
</organism>
<evidence type="ECO:0000256" key="1">
    <source>
        <dbReference type="ARBA" id="ARBA00023015"/>
    </source>
</evidence>
<dbReference type="GO" id="GO:0003677">
    <property type="term" value="F:DNA binding"/>
    <property type="evidence" value="ECO:0007669"/>
    <property type="project" value="UniProtKB-KW"/>
</dbReference>
<dbReference type="Pfam" id="PF04545">
    <property type="entry name" value="Sigma70_r4"/>
    <property type="match status" value="1"/>
</dbReference>
<dbReference type="Gene3D" id="1.10.10.10">
    <property type="entry name" value="Winged helix-like DNA-binding domain superfamily/Winged helix DNA-binding domain"/>
    <property type="match status" value="2"/>
</dbReference>
<dbReference type="Pfam" id="PF04542">
    <property type="entry name" value="Sigma70_r2"/>
    <property type="match status" value="1"/>
</dbReference>
<evidence type="ECO:0000259" key="8">
    <source>
        <dbReference type="Pfam" id="PF04545"/>
    </source>
</evidence>
<dbReference type="NCBIfam" id="TIGR02937">
    <property type="entry name" value="sigma70-ECF"/>
    <property type="match status" value="1"/>
</dbReference>
<sequence>MVDRTQAATLGDSRHRGRGPAAVARTFEPIDEDRVEALLRELDGLRPGSVRHQLVRERIIDLALPLAFRLATRYRHRGEMDEDLRQVAAIGLVSAVDRYRPGAGRGFLAYAVPTVVGSLRHHLRDHVWSMRPPRGILELRRCVTTAEDELTQRLHREPADAELAAQLGLRTVDVLAVRQSARSGHFTSTESLAPDNPRLADPWDGFEAADNALILRAALDRLPARLREIVRLRFWEGRTQSEIGAALGLSQMHVSRLLAQALRLLHDGLTSPTNAGGNPARPGQTGPSARAARPGRCHSRGRDSPQFAQEVLS</sequence>